<dbReference type="EMBL" id="MU277241">
    <property type="protein sequence ID" value="KAI0057897.1"/>
    <property type="molecule type" value="Genomic_DNA"/>
</dbReference>
<name>A0ACB8SNX0_9AGAM</name>
<evidence type="ECO:0000313" key="2">
    <source>
        <dbReference type="Proteomes" id="UP000814140"/>
    </source>
</evidence>
<comment type="caution">
    <text evidence="1">The sequence shown here is derived from an EMBL/GenBank/DDBJ whole genome shotgun (WGS) entry which is preliminary data.</text>
</comment>
<reference evidence="1" key="2">
    <citation type="journal article" date="2022" name="New Phytol.">
        <title>Evolutionary transition to the ectomycorrhizal habit in the genomes of a hyperdiverse lineage of mushroom-forming fungi.</title>
        <authorList>
            <person name="Looney B."/>
            <person name="Miyauchi S."/>
            <person name="Morin E."/>
            <person name="Drula E."/>
            <person name="Courty P.E."/>
            <person name="Kohler A."/>
            <person name="Kuo A."/>
            <person name="LaButti K."/>
            <person name="Pangilinan J."/>
            <person name="Lipzen A."/>
            <person name="Riley R."/>
            <person name="Andreopoulos W."/>
            <person name="He G."/>
            <person name="Johnson J."/>
            <person name="Nolan M."/>
            <person name="Tritt A."/>
            <person name="Barry K.W."/>
            <person name="Grigoriev I.V."/>
            <person name="Nagy L.G."/>
            <person name="Hibbett D."/>
            <person name="Henrissat B."/>
            <person name="Matheny P.B."/>
            <person name="Labbe J."/>
            <person name="Martin F.M."/>
        </authorList>
    </citation>
    <scope>NUCLEOTIDE SEQUENCE</scope>
    <source>
        <strain evidence="1">HHB10654</strain>
    </source>
</reference>
<gene>
    <name evidence="1" type="ORF">BV25DRAFT_1337248</name>
</gene>
<keyword evidence="2" id="KW-1185">Reference proteome</keyword>
<evidence type="ECO:0000313" key="1">
    <source>
        <dbReference type="EMBL" id="KAI0057897.1"/>
    </source>
</evidence>
<organism evidence="1 2">
    <name type="scientific">Artomyces pyxidatus</name>
    <dbReference type="NCBI Taxonomy" id="48021"/>
    <lineage>
        <taxon>Eukaryota</taxon>
        <taxon>Fungi</taxon>
        <taxon>Dikarya</taxon>
        <taxon>Basidiomycota</taxon>
        <taxon>Agaricomycotina</taxon>
        <taxon>Agaricomycetes</taxon>
        <taxon>Russulales</taxon>
        <taxon>Auriscalpiaceae</taxon>
        <taxon>Artomyces</taxon>
    </lineage>
</organism>
<reference evidence="1" key="1">
    <citation type="submission" date="2021-03" db="EMBL/GenBank/DDBJ databases">
        <authorList>
            <consortium name="DOE Joint Genome Institute"/>
            <person name="Ahrendt S."/>
            <person name="Looney B.P."/>
            <person name="Miyauchi S."/>
            <person name="Morin E."/>
            <person name="Drula E."/>
            <person name="Courty P.E."/>
            <person name="Chicoki N."/>
            <person name="Fauchery L."/>
            <person name="Kohler A."/>
            <person name="Kuo A."/>
            <person name="Labutti K."/>
            <person name="Pangilinan J."/>
            <person name="Lipzen A."/>
            <person name="Riley R."/>
            <person name="Andreopoulos W."/>
            <person name="He G."/>
            <person name="Johnson J."/>
            <person name="Barry K.W."/>
            <person name="Grigoriev I.V."/>
            <person name="Nagy L."/>
            <person name="Hibbett D."/>
            <person name="Henrissat B."/>
            <person name="Matheny P.B."/>
            <person name="Labbe J."/>
            <person name="Martin F."/>
        </authorList>
    </citation>
    <scope>NUCLEOTIDE SEQUENCE</scope>
    <source>
        <strain evidence="1">HHB10654</strain>
    </source>
</reference>
<protein>
    <submittedName>
        <fullName evidence="1">Uncharacterized protein</fullName>
    </submittedName>
</protein>
<dbReference type="Proteomes" id="UP000814140">
    <property type="component" value="Unassembled WGS sequence"/>
</dbReference>
<accession>A0ACB8SNX0</accession>
<proteinExistence type="predicted"/>
<sequence length="149" mass="16550">MEKQIDRRMSRAGSVTERNLQGRTDGFNDEEDRDPHRLQSVPAAAGRILVASRQDIDQVQCNVRSAAKGSRSVRTLTGCDEFDLGWRTNGGLSRWLADRQLCDRPRGHDAAWPAWLCRITFKITLAQTPLQSSSGPERSGSFDGPLLIG</sequence>